<gene>
    <name evidence="1" type="ORF">QG37_00867</name>
</gene>
<sequence length="95" mass="10650">MRIRGGNTRTPPYTRANWGLGEVSKGSFWRTFEHKHDFYGASRGDVWILGTGGALWVGRIGGWKTPVHQLSLTLFSWFAFVSRTFTQEGVCSVVA</sequence>
<accession>A0A0L0P787</accession>
<dbReference type="Proteomes" id="UP000037122">
    <property type="component" value="Unassembled WGS sequence"/>
</dbReference>
<dbReference type="EMBL" id="LGST01000006">
    <property type="protein sequence ID" value="KNE02179.1"/>
    <property type="molecule type" value="Genomic_DNA"/>
</dbReference>
<evidence type="ECO:0000313" key="2">
    <source>
        <dbReference type="Proteomes" id="UP000037122"/>
    </source>
</evidence>
<name>A0A0L0P787_CANAR</name>
<comment type="caution">
    <text evidence="1">The sequence shown here is derived from an EMBL/GenBank/DDBJ whole genome shotgun (WGS) entry which is preliminary data.</text>
</comment>
<organism evidence="1 2">
    <name type="scientific">Candidozyma auris</name>
    <name type="common">Yeast</name>
    <name type="synonym">Candida auris</name>
    <dbReference type="NCBI Taxonomy" id="498019"/>
    <lineage>
        <taxon>Eukaryota</taxon>
        <taxon>Fungi</taxon>
        <taxon>Dikarya</taxon>
        <taxon>Ascomycota</taxon>
        <taxon>Saccharomycotina</taxon>
        <taxon>Pichiomycetes</taxon>
        <taxon>Metschnikowiaceae</taxon>
        <taxon>Candidozyma</taxon>
    </lineage>
</organism>
<reference evidence="2" key="1">
    <citation type="journal article" date="2015" name="BMC Genomics">
        <title>Draft genome of a commonly misdiagnosed multidrug resistant pathogen Candida auris.</title>
        <authorList>
            <person name="Chatterjee S."/>
            <person name="Alampalli S.V."/>
            <person name="Nageshan R.K."/>
            <person name="Chettiar S.T."/>
            <person name="Joshi S."/>
            <person name="Tatu U.S."/>
        </authorList>
    </citation>
    <scope>NUCLEOTIDE SEQUENCE [LARGE SCALE GENOMIC DNA]</scope>
    <source>
        <strain evidence="2">6684</strain>
    </source>
</reference>
<dbReference type="AlphaFoldDB" id="A0A0L0P787"/>
<dbReference type="VEuPathDB" id="FungiDB:QG37_00867"/>
<evidence type="ECO:0000313" key="1">
    <source>
        <dbReference type="EMBL" id="KNE02179.1"/>
    </source>
</evidence>
<proteinExistence type="predicted"/>
<protein>
    <submittedName>
        <fullName evidence="1">Uncharacterized protein</fullName>
    </submittedName>
</protein>